<feature type="domain" description="Fibronectin type-III" evidence="9">
    <location>
        <begin position="1292"/>
        <end position="1389"/>
    </location>
</feature>
<dbReference type="Gene3D" id="2.60.120.200">
    <property type="match status" value="1"/>
</dbReference>
<dbReference type="Gene3D" id="1.10.287.70">
    <property type="match status" value="1"/>
</dbReference>
<protein>
    <recommendedName>
        <fullName evidence="9">Fibronectin type-III domain-containing protein</fullName>
    </recommendedName>
</protein>
<evidence type="ECO:0000256" key="6">
    <source>
        <dbReference type="ARBA" id="ARBA00023157"/>
    </source>
</evidence>
<dbReference type="FunFam" id="2.20.100.10:FF:000001">
    <property type="entry name" value="semaphorin-5A isoform X1"/>
    <property type="match status" value="11"/>
</dbReference>
<dbReference type="InterPro" id="IPR013320">
    <property type="entry name" value="ConA-like_dom_sf"/>
</dbReference>
<keyword evidence="6" id="KW-1015">Disulfide bond</keyword>
<feature type="compositionally biased region" description="Basic and acidic residues" evidence="7">
    <location>
        <begin position="2197"/>
        <end position="2215"/>
    </location>
</feature>
<dbReference type="PROSITE" id="PS50092">
    <property type="entry name" value="TSP1"/>
    <property type="match status" value="15"/>
</dbReference>
<dbReference type="SUPFAM" id="SSF82895">
    <property type="entry name" value="TSP-1 type 1 repeat"/>
    <property type="match status" value="15"/>
</dbReference>
<dbReference type="SUPFAM" id="SSF49265">
    <property type="entry name" value="Fibronectin type III"/>
    <property type="match status" value="3"/>
</dbReference>
<dbReference type="Pfam" id="PF07885">
    <property type="entry name" value="Ion_trans_2"/>
    <property type="match status" value="1"/>
</dbReference>
<dbReference type="InterPro" id="IPR003961">
    <property type="entry name" value="FN3_dom"/>
</dbReference>
<feature type="region of interest" description="Disordered" evidence="7">
    <location>
        <begin position="290"/>
        <end position="311"/>
    </location>
</feature>
<reference evidence="10" key="1">
    <citation type="submission" date="2023-01" db="EMBL/GenBank/DDBJ databases">
        <title>Genome assembly of the deep-sea coral Lophelia pertusa.</title>
        <authorList>
            <person name="Herrera S."/>
            <person name="Cordes E."/>
        </authorList>
    </citation>
    <scope>NUCLEOTIDE SEQUENCE</scope>
    <source>
        <strain evidence="10">USNM1676648</strain>
        <tissue evidence="10">Polyp</tissue>
    </source>
</reference>
<keyword evidence="4 8" id="KW-1133">Transmembrane helix</keyword>
<keyword evidence="2 8" id="KW-0812">Transmembrane</keyword>
<dbReference type="InterPro" id="IPR013783">
    <property type="entry name" value="Ig-like_fold"/>
</dbReference>
<dbReference type="FunFam" id="2.20.100.10:FF:000080">
    <property type="entry name" value="SCO-spondin"/>
    <property type="match status" value="2"/>
</dbReference>
<dbReference type="GO" id="GO:0015276">
    <property type="term" value="F:ligand-gated monoatomic ion channel activity"/>
    <property type="evidence" value="ECO:0007669"/>
    <property type="project" value="InterPro"/>
</dbReference>
<dbReference type="PROSITE" id="PS50853">
    <property type="entry name" value="FN3"/>
    <property type="match status" value="6"/>
</dbReference>
<evidence type="ECO:0000313" key="11">
    <source>
        <dbReference type="Proteomes" id="UP001163046"/>
    </source>
</evidence>
<proteinExistence type="predicted"/>
<dbReference type="Pfam" id="PF00090">
    <property type="entry name" value="TSP_1"/>
    <property type="match status" value="15"/>
</dbReference>
<feature type="region of interest" description="Disordered" evidence="7">
    <location>
        <begin position="2195"/>
        <end position="2221"/>
    </location>
</feature>
<dbReference type="SMART" id="SM00209">
    <property type="entry name" value="TSP1"/>
    <property type="match status" value="15"/>
</dbReference>
<organism evidence="10 11">
    <name type="scientific">Desmophyllum pertusum</name>
    <dbReference type="NCBI Taxonomy" id="174260"/>
    <lineage>
        <taxon>Eukaryota</taxon>
        <taxon>Metazoa</taxon>
        <taxon>Cnidaria</taxon>
        <taxon>Anthozoa</taxon>
        <taxon>Hexacorallia</taxon>
        <taxon>Scleractinia</taxon>
        <taxon>Caryophylliina</taxon>
        <taxon>Caryophylliidae</taxon>
        <taxon>Desmophyllum</taxon>
    </lineage>
</organism>
<dbReference type="Gene3D" id="2.60.40.10">
    <property type="entry name" value="Immunoglobulins"/>
    <property type="match status" value="6"/>
</dbReference>
<dbReference type="PANTHER" id="PTHR22906">
    <property type="entry name" value="PROPERDIN"/>
    <property type="match status" value="1"/>
</dbReference>
<evidence type="ECO:0000256" key="5">
    <source>
        <dbReference type="ARBA" id="ARBA00023136"/>
    </source>
</evidence>
<keyword evidence="11" id="KW-1185">Reference proteome</keyword>
<dbReference type="Gene3D" id="2.20.100.10">
    <property type="entry name" value="Thrombospondin type-1 (TSP1) repeat"/>
    <property type="match status" value="15"/>
</dbReference>
<dbReference type="PANTHER" id="PTHR22906:SF21">
    <property type="entry name" value="SEMA DOMAIN-CONTAINING PROTEIN"/>
    <property type="match status" value="1"/>
</dbReference>
<dbReference type="FunFam" id="2.20.100.10:FF:000002">
    <property type="entry name" value="Unc-5 netrin receptor C"/>
    <property type="match status" value="1"/>
</dbReference>
<dbReference type="Pfam" id="PF13385">
    <property type="entry name" value="Laminin_G_3"/>
    <property type="match status" value="1"/>
</dbReference>
<evidence type="ECO:0000256" key="2">
    <source>
        <dbReference type="ARBA" id="ARBA00022692"/>
    </source>
</evidence>
<dbReference type="Proteomes" id="UP001163046">
    <property type="component" value="Unassembled WGS sequence"/>
</dbReference>
<evidence type="ECO:0000256" key="4">
    <source>
        <dbReference type="ARBA" id="ARBA00022989"/>
    </source>
</evidence>
<feature type="region of interest" description="Disordered" evidence="7">
    <location>
        <begin position="876"/>
        <end position="896"/>
    </location>
</feature>
<feature type="compositionally biased region" description="Polar residues" evidence="7">
    <location>
        <begin position="290"/>
        <end position="299"/>
    </location>
</feature>
<evidence type="ECO:0000256" key="1">
    <source>
        <dbReference type="ARBA" id="ARBA00004167"/>
    </source>
</evidence>
<dbReference type="GO" id="GO:0016020">
    <property type="term" value="C:membrane"/>
    <property type="evidence" value="ECO:0007669"/>
    <property type="project" value="UniProtKB-SubCell"/>
</dbReference>
<feature type="domain" description="Fibronectin type-III" evidence="9">
    <location>
        <begin position="1188"/>
        <end position="1287"/>
    </location>
</feature>
<dbReference type="InterPro" id="IPR052065">
    <property type="entry name" value="Compl_asym_regulator"/>
</dbReference>
<dbReference type="SMART" id="SM00060">
    <property type="entry name" value="FN3"/>
    <property type="match status" value="6"/>
</dbReference>
<dbReference type="EMBL" id="MU825417">
    <property type="protein sequence ID" value="KAJ7390416.1"/>
    <property type="molecule type" value="Genomic_DNA"/>
</dbReference>
<dbReference type="Pfam" id="PF00041">
    <property type="entry name" value="fn3"/>
    <property type="match status" value="6"/>
</dbReference>
<evidence type="ECO:0000256" key="7">
    <source>
        <dbReference type="SAM" id="MobiDB-lite"/>
    </source>
</evidence>
<keyword evidence="3" id="KW-0677">Repeat</keyword>
<dbReference type="SUPFAM" id="SSF49899">
    <property type="entry name" value="Concanavalin A-like lectins/glucanases"/>
    <property type="match status" value="1"/>
</dbReference>
<sequence>MQEWNNRDWNHVALKWDNNTGSLRIYLNCTIVKVVNKSAKAEPLEDDKASRLILGASHAKKKNMKLMVDEFAIWNSTLSDDTLCKVFRIRSVNGNYSDWSEFGPCSVSCGNGTMTRTRNCTSPSPKNRGQNCSTLGANQETKSCFPVECPVHGHYSEWSVFSNCSKSCGNGIKKRTRNCSNPEPSHGGRNCSNLGLGIEAIACNTQPCPINGGYSEWTEFSLCTVSCGNGTRKRTRSCSNPLPKHGGRNCSYFGSNLEIEICNTNICPIHGGFGEWTSFSECTKSCGNGTQRRTRNCSNPEPKHGGKECSGLGPHSETRPCSTHHCPVNGGYTQWMRFSRCSKTCGRGIKKRSRTCSNPEPKYGGNNCKHLGAAEDVQSCFLRLLCPTHGGFTEWTKFSECTRTCGVGIKNRTRYCTNPIPKNGGNDCSGSSIEIKVCNVDTCPVDGNYAQWSKFSACTRTCVNGTMKRTRNCTNPVPKFGGMDCSLLGPAVEIRNCNTFPCPVDGNYSSWSNFSICSKTCGNGTMERRRNCSSPNPNHGGKNCSLLGPSKEVRSCNPFPCPIHGNFSPWSIFSVCSKSCGNGKKTRTRDCSNPTPQHGGKNCSAIGPSKEVRRCNLFPCPIHGNYSSWSNFSICSKSCGNGTMTRTRGCSNPTPKHRGKNCSLLGPSKEVRNCNSFPCPIHGNYSSWSSFGTCSKSCGNGTMIRSRSCTKPEPRHNGENCSSFGSPIDIQPCNVFPCPINGGYTDWGNFTLCTLSCGIGTRYRTRNCSNPVPQHGGQNCSKIGPEMEETTCNENPCPIDGGYTPWSEFSKCSSSCGNGTLNRTRQCSNPAPQFGGRNCTRFGSTIDVQHCYLRPCPIDGGYSEWSNFTECTRSCGNGGKQKRSRQCSNPAPKHGGRNCTSLGPEVDVQSCNTFPCPIHGGYGEWTGFESCTRTCGGGMLIRRRNCTNPPPAHGGRDCSDLGPSMESIECNTQKCPDIVFNVVVNLTSEKWHAGLASGKGNRKYDFLSLTIQFGVTDIMGENTVSAVSDFSFRQGSVIAGFSISLLHRYYLGITPLQDSIIIEGKIEDTLPVSLINLTSPDVPVVAPVNITAVNTSSTSILLNWFPIPLHFSNGHVQEYRITYIEADSNDVQRRWQKVIDGETLTSHVTGLKKFTKYRFRVAGINRRGVGVDSMPLIASTDQDKPSSSPTSVKANSKGSTTIYVEWSPITKQFVHGILLGYHIHYTNLDPEGYGDVSTGIHPTGATNTSTLLKGLLRFTSYRIQVSAFTVKGDGPMTQAVLVKTEEDVPSKPPANVTGNNLTSTSIVVRWNPIPPRYVHGVLLGYNVSYIATDLGNNREWNDSVVNQSTTSAVITNLRKFTKYMVSVEGFTSKGSGIESKCVAITTAEDKPDAFPGNVAGFNNSSTSLYVEWHHIPPQHRNGILLGYNISYFPKKSNKPIKDETVDSTRSSTTLLKLKKYTWYVIRVAGYTSKGLGPHSLRPLEIRTSEDVPSKPVITMKARNTSHTSLLVEWSDIPPDFVHGILLGFRVIFWRSNESRDTNETRKIAPDKSSVHLSDLWIYTKYRIQIRGFTVAGDGAVSKELEVSTDEFTPSLPPINVRAMNKTSPTKIVVQWNPIPDQFYVHGILRGYKVRYKAIAISNKKLEKELETSEVTVRNVSLSAILENLNAFTRYEIEVLAFTIKGDGVTSKPIKAETCNCHSTVFTNWWINPPYVDNPGSNKSGIITPILIESVYACCGNCTEHGTTRVDFDRTASGRPAKKAGLVQFKSNFEENTELQFPVYGFMDQTRYSDNYGFVPFVQSPGLALIIIGDEKGTAATLLLKSLAFCFPILFLSIAMLWVSSLAMWFVETTSNERHFPRNVLQGCWEAMWWAFASMTTLGYGDRIPRTLFGRLVCLSWILLGLIMVTCFNSTMTTLLTARILDKEVTLYGTKIAAIQNSSGYRIAIRKNARVNPNGKEYTNLKEVYEALTNREVKGLLIDAFTVGSKKELFNRRDLRISKLLDYSAAYGVVLGGEAKKLQKCLQKYVSEQRSDISKIVEKNVETIEITPKSMSVERSSGLFDPRFPTYVRALIVCGVLLGVLWLVGAKFEFAKKMGWIKFRRKGTEKCHSRLPRRVELTRHKEELKVEMSRIVTIFKVNCSRRIQVLRQRHKKELLHLARLKRQADSAPVIQKGSFRRDSLFSFAFGFKTPEMNHGSERNGHTKHDSSLKDDTVIETVV</sequence>
<name>A0A9X0D8F7_9CNID</name>
<dbReference type="FunFam" id="2.60.40.10:FF:000028">
    <property type="entry name" value="Neuronal cell adhesion molecule"/>
    <property type="match status" value="6"/>
</dbReference>
<feature type="transmembrane region" description="Helical" evidence="8">
    <location>
        <begin position="2069"/>
        <end position="2087"/>
    </location>
</feature>
<feature type="domain" description="Fibronectin type-III" evidence="9">
    <location>
        <begin position="1596"/>
        <end position="1700"/>
    </location>
</feature>
<dbReference type="OrthoDB" id="446173at2759"/>
<dbReference type="SUPFAM" id="SSF81324">
    <property type="entry name" value="Voltage-gated potassium channels"/>
    <property type="match status" value="1"/>
</dbReference>
<dbReference type="InterPro" id="IPR013099">
    <property type="entry name" value="K_chnl_dom"/>
</dbReference>
<evidence type="ECO:0000256" key="3">
    <source>
        <dbReference type="ARBA" id="ARBA00022737"/>
    </source>
</evidence>
<dbReference type="InterPro" id="IPR000884">
    <property type="entry name" value="TSP1_rpt"/>
</dbReference>
<gene>
    <name evidence="10" type="ORF">OS493_025674</name>
</gene>
<feature type="domain" description="Fibronectin type-III" evidence="9">
    <location>
        <begin position="1086"/>
        <end position="1183"/>
    </location>
</feature>
<evidence type="ECO:0000256" key="8">
    <source>
        <dbReference type="SAM" id="Phobius"/>
    </source>
</evidence>
<dbReference type="InterPro" id="IPR036116">
    <property type="entry name" value="FN3_sf"/>
</dbReference>
<feature type="transmembrane region" description="Helical" evidence="8">
    <location>
        <begin position="1895"/>
        <end position="1915"/>
    </location>
</feature>
<comment type="subcellular location">
    <subcellularLocation>
        <location evidence="1">Membrane</location>
        <topology evidence="1">Single-pass membrane protein</topology>
    </subcellularLocation>
</comment>
<dbReference type="CDD" id="cd00063">
    <property type="entry name" value="FN3"/>
    <property type="match status" value="6"/>
</dbReference>
<feature type="domain" description="Fibronectin type-III" evidence="9">
    <location>
        <begin position="1394"/>
        <end position="1490"/>
    </location>
</feature>
<keyword evidence="5 8" id="KW-0472">Membrane</keyword>
<evidence type="ECO:0000259" key="9">
    <source>
        <dbReference type="PROSITE" id="PS50853"/>
    </source>
</evidence>
<feature type="transmembrane region" description="Helical" evidence="8">
    <location>
        <begin position="1825"/>
        <end position="1850"/>
    </location>
</feature>
<accession>A0A9X0D8F7</accession>
<dbReference type="InterPro" id="IPR036383">
    <property type="entry name" value="TSP1_rpt_sf"/>
</dbReference>
<feature type="domain" description="Fibronectin type-III" evidence="9">
    <location>
        <begin position="1491"/>
        <end position="1591"/>
    </location>
</feature>
<evidence type="ECO:0000313" key="10">
    <source>
        <dbReference type="EMBL" id="KAJ7390416.1"/>
    </source>
</evidence>
<comment type="caution">
    <text evidence="10">The sequence shown here is derived from an EMBL/GenBank/DDBJ whole genome shotgun (WGS) entry which is preliminary data.</text>
</comment>
<dbReference type="FunFam" id="2.20.100.10:FF:000007">
    <property type="entry name" value="Thrombospondin 1"/>
    <property type="match status" value="1"/>
</dbReference>